<comment type="similarity">
    <text evidence="1">Belongs to the HAD-like hydrolase superfamily. SerB family.</text>
</comment>
<dbReference type="InterPro" id="IPR006384">
    <property type="entry name" value="HAD_hydro_PyrdxlP_Pase-like"/>
</dbReference>
<evidence type="ECO:0000256" key="2">
    <source>
        <dbReference type="ARBA" id="ARBA00022801"/>
    </source>
</evidence>
<dbReference type="AlphaFoldDB" id="C0GH54"/>
<dbReference type="GO" id="GO:0000287">
    <property type="term" value="F:magnesium ion binding"/>
    <property type="evidence" value="ECO:0007669"/>
    <property type="project" value="TreeGrafter"/>
</dbReference>
<dbReference type="Gene3D" id="3.40.50.1000">
    <property type="entry name" value="HAD superfamily/HAD-like"/>
    <property type="match status" value="1"/>
</dbReference>
<proteinExistence type="inferred from homology"/>
<dbReference type="PANTHER" id="PTHR43344">
    <property type="entry name" value="PHOSPHOSERINE PHOSPHATASE"/>
    <property type="match status" value="1"/>
</dbReference>
<evidence type="ECO:0000256" key="1">
    <source>
        <dbReference type="ARBA" id="ARBA00009184"/>
    </source>
</evidence>
<dbReference type="EMBL" id="ACJM01000008">
    <property type="protein sequence ID" value="EEG77356.1"/>
    <property type="molecule type" value="Genomic_DNA"/>
</dbReference>
<dbReference type="Gene3D" id="3.90.1470.20">
    <property type="match status" value="1"/>
</dbReference>
<dbReference type="SUPFAM" id="SSF56784">
    <property type="entry name" value="HAD-like"/>
    <property type="match status" value="1"/>
</dbReference>
<dbReference type="GO" id="GO:0005737">
    <property type="term" value="C:cytoplasm"/>
    <property type="evidence" value="ECO:0007669"/>
    <property type="project" value="TreeGrafter"/>
</dbReference>
<keyword evidence="2" id="KW-0378">Hydrolase</keyword>
<dbReference type="NCBIfam" id="TIGR01488">
    <property type="entry name" value="HAD-SF-IB"/>
    <property type="match status" value="1"/>
</dbReference>
<dbReference type="GO" id="GO:0006564">
    <property type="term" value="P:L-serine biosynthetic process"/>
    <property type="evidence" value="ECO:0007669"/>
    <property type="project" value="TreeGrafter"/>
</dbReference>
<gene>
    <name evidence="3" type="ORF">DealDRAFT_1813</name>
</gene>
<dbReference type="PANTHER" id="PTHR43344:SF21">
    <property type="entry name" value="POLYOL PHOSPHATE PHOSPHATASE PYP1"/>
    <property type="match status" value="1"/>
</dbReference>
<dbReference type="eggNOG" id="COG4359">
    <property type="taxonomic scope" value="Bacteria"/>
</dbReference>
<comment type="caution">
    <text evidence="3">The sequence shown here is derived from an EMBL/GenBank/DDBJ whole genome shotgun (WGS) entry which is preliminary data.</text>
</comment>
<evidence type="ECO:0000313" key="3">
    <source>
        <dbReference type="EMBL" id="EEG77356.1"/>
    </source>
</evidence>
<dbReference type="Pfam" id="PF12710">
    <property type="entry name" value="HAD"/>
    <property type="match status" value="1"/>
</dbReference>
<dbReference type="RefSeq" id="WP_008516751.1">
    <property type="nucleotide sequence ID" value="NZ_ACJM01000008.1"/>
</dbReference>
<dbReference type="InterPro" id="IPR023214">
    <property type="entry name" value="HAD_sf"/>
</dbReference>
<reference evidence="3 4" key="1">
    <citation type="submission" date="2009-02" db="EMBL/GenBank/DDBJ databases">
        <title>Sequencing of the draft genome and assembly of Dethiobacter alkaliphilus AHT 1.</title>
        <authorList>
            <consortium name="US DOE Joint Genome Institute (JGI-PGF)"/>
            <person name="Lucas S."/>
            <person name="Copeland A."/>
            <person name="Lapidus A."/>
            <person name="Glavina del Rio T."/>
            <person name="Dalin E."/>
            <person name="Tice H."/>
            <person name="Bruce D."/>
            <person name="Goodwin L."/>
            <person name="Pitluck S."/>
            <person name="Larimer F."/>
            <person name="Land M.L."/>
            <person name="Hauser L."/>
            <person name="Muyzer G."/>
        </authorList>
    </citation>
    <scope>NUCLEOTIDE SEQUENCE [LARGE SCALE GENOMIC DNA]</scope>
    <source>
        <strain evidence="3 4">AHT 1</strain>
    </source>
</reference>
<sequence length="235" mass="26530">MFRHQSDVVVLCDFDGTITNEDIGFNIIQTFAGEGWHEIEDAFQRGEKGSREALLEIFALTRVSKETLTRFVDKHFHVDPHFPAFLDLCHTKNIAVTVLSDGFDFYIDLMFEKFKVDVPYLANKLKVVDCSLHADFPHSSGQCGACGNCKLDFAKNVKKKGKKIIYIGDGYSDKCVSNLADVVFAKDVLADYCREQGTDFYPFTGFDDILNVCREKLFANLLEWEGKDENSSGCS</sequence>
<protein>
    <submittedName>
        <fullName evidence="3">2,3-diketo-5-methylthio-1-phosphopentane phosphatase</fullName>
    </submittedName>
</protein>
<dbReference type="NCBIfam" id="TIGR01489">
    <property type="entry name" value="DKMTPPase-SF"/>
    <property type="match status" value="1"/>
</dbReference>
<dbReference type="InterPro" id="IPR050582">
    <property type="entry name" value="HAD-like_SerB"/>
</dbReference>
<organism evidence="3 4">
    <name type="scientific">Dethiobacter alkaliphilus AHT 1</name>
    <dbReference type="NCBI Taxonomy" id="555088"/>
    <lineage>
        <taxon>Bacteria</taxon>
        <taxon>Bacillati</taxon>
        <taxon>Bacillota</taxon>
        <taxon>Dethiobacteria</taxon>
        <taxon>Dethiobacterales</taxon>
        <taxon>Dethiobacteraceae</taxon>
        <taxon>Dethiobacter</taxon>
    </lineage>
</organism>
<dbReference type="InterPro" id="IPR036412">
    <property type="entry name" value="HAD-like_sf"/>
</dbReference>
<dbReference type="GO" id="GO:0036424">
    <property type="term" value="F:L-phosphoserine phosphatase activity"/>
    <property type="evidence" value="ECO:0007669"/>
    <property type="project" value="TreeGrafter"/>
</dbReference>
<keyword evidence="4" id="KW-1185">Reference proteome</keyword>
<accession>C0GH54</accession>
<dbReference type="STRING" id="555088.DealDRAFT_1813"/>
<evidence type="ECO:0000313" key="4">
    <source>
        <dbReference type="Proteomes" id="UP000006443"/>
    </source>
</evidence>
<dbReference type="OrthoDB" id="9804940at2"/>
<dbReference type="Proteomes" id="UP000006443">
    <property type="component" value="Unassembled WGS sequence"/>
</dbReference>
<name>C0GH54_DETAL</name>